<proteinExistence type="predicted"/>
<keyword evidence="2" id="KW-0789">Thiol protease inhibitor</keyword>
<dbReference type="GO" id="GO:0004869">
    <property type="term" value="F:cysteine-type endopeptidase inhibitor activity"/>
    <property type="evidence" value="ECO:0007669"/>
    <property type="project" value="UniProtKB-KW"/>
</dbReference>
<sequence length="116" mass="12954">MASKYLSLLLVFLSILACSFSYEVFANSYPFRPINNKDPQAVKLGKFAVTEHNKRANTTLEFVSLVKGEYAATILTYELVIDAKNGTAATPESYKAIVHLEKLRGVAQTVLYFEKL</sequence>
<keyword evidence="6" id="KW-1185">Reference proteome</keyword>
<dbReference type="Proteomes" id="UP000826271">
    <property type="component" value="Unassembled WGS sequence"/>
</dbReference>
<feature type="domain" description="Cystatin" evidence="4">
    <location>
        <begin position="36"/>
        <end position="112"/>
    </location>
</feature>
<comment type="caution">
    <text evidence="5">The sequence shown here is derived from an EMBL/GenBank/DDBJ whole genome shotgun (WGS) entry which is preliminary data.</text>
</comment>
<evidence type="ECO:0000256" key="2">
    <source>
        <dbReference type="ARBA" id="ARBA00022704"/>
    </source>
</evidence>
<feature type="signal peptide" evidence="3">
    <location>
        <begin position="1"/>
        <end position="21"/>
    </location>
</feature>
<dbReference type="PROSITE" id="PS51257">
    <property type="entry name" value="PROKAR_LIPOPROTEIN"/>
    <property type="match status" value="1"/>
</dbReference>
<evidence type="ECO:0000313" key="6">
    <source>
        <dbReference type="Proteomes" id="UP000826271"/>
    </source>
</evidence>
<dbReference type="PANTHER" id="PTHR47364:SF2">
    <property type="entry name" value="CYSTEINE PROTEINASE INHIBITOR 5"/>
    <property type="match status" value="1"/>
</dbReference>
<organism evidence="5 6">
    <name type="scientific">Buddleja alternifolia</name>
    <dbReference type="NCBI Taxonomy" id="168488"/>
    <lineage>
        <taxon>Eukaryota</taxon>
        <taxon>Viridiplantae</taxon>
        <taxon>Streptophyta</taxon>
        <taxon>Embryophyta</taxon>
        <taxon>Tracheophyta</taxon>
        <taxon>Spermatophyta</taxon>
        <taxon>Magnoliopsida</taxon>
        <taxon>eudicotyledons</taxon>
        <taxon>Gunneridae</taxon>
        <taxon>Pentapetalae</taxon>
        <taxon>asterids</taxon>
        <taxon>lamiids</taxon>
        <taxon>Lamiales</taxon>
        <taxon>Scrophulariaceae</taxon>
        <taxon>Buddlejeae</taxon>
        <taxon>Buddleja</taxon>
    </lineage>
</organism>
<dbReference type="AlphaFoldDB" id="A0AAV6WLY4"/>
<feature type="chain" id="PRO_5043406317" description="Cystatin domain-containing protein" evidence="3">
    <location>
        <begin position="22"/>
        <end position="116"/>
    </location>
</feature>
<evidence type="ECO:0000313" key="5">
    <source>
        <dbReference type="EMBL" id="KAG8371556.1"/>
    </source>
</evidence>
<dbReference type="Pfam" id="PF16845">
    <property type="entry name" value="SQAPI"/>
    <property type="match status" value="1"/>
</dbReference>
<protein>
    <recommendedName>
        <fullName evidence="4">Cystatin domain-containing protein</fullName>
    </recommendedName>
</protein>
<keyword evidence="1" id="KW-0646">Protease inhibitor</keyword>
<name>A0AAV6WLY4_9LAMI</name>
<dbReference type="SUPFAM" id="SSF54403">
    <property type="entry name" value="Cystatin/monellin"/>
    <property type="match status" value="1"/>
</dbReference>
<accession>A0AAV6WLY4</accession>
<keyword evidence="3" id="KW-0732">Signal</keyword>
<dbReference type="InterPro" id="IPR046350">
    <property type="entry name" value="Cystatin_sf"/>
</dbReference>
<reference evidence="5" key="1">
    <citation type="submission" date="2019-10" db="EMBL/GenBank/DDBJ databases">
        <authorList>
            <person name="Zhang R."/>
            <person name="Pan Y."/>
            <person name="Wang J."/>
            <person name="Ma R."/>
            <person name="Yu S."/>
        </authorList>
    </citation>
    <scope>NUCLEOTIDE SEQUENCE</scope>
    <source>
        <strain evidence="5">LA-IB0</strain>
        <tissue evidence="5">Leaf</tissue>
    </source>
</reference>
<evidence type="ECO:0000256" key="3">
    <source>
        <dbReference type="SAM" id="SignalP"/>
    </source>
</evidence>
<evidence type="ECO:0000256" key="1">
    <source>
        <dbReference type="ARBA" id="ARBA00022690"/>
    </source>
</evidence>
<dbReference type="PANTHER" id="PTHR47364">
    <property type="entry name" value="CYSTEINE PROTEINASE INHIBITOR 5"/>
    <property type="match status" value="1"/>
</dbReference>
<dbReference type="InterPro" id="IPR000010">
    <property type="entry name" value="Cystatin_dom"/>
</dbReference>
<dbReference type="EMBL" id="WHWC01000013">
    <property type="protein sequence ID" value="KAG8371556.1"/>
    <property type="molecule type" value="Genomic_DNA"/>
</dbReference>
<evidence type="ECO:0000259" key="4">
    <source>
        <dbReference type="Pfam" id="PF16845"/>
    </source>
</evidence>
<gene>
    <name evidence="5" type="ORF">BUALT_Bualt13G0100300</name>
</gene>
<dbReference type="Gene3D" id="3.10.450.10">
    <property type="match status" value="1"/>
</dbReference>